<reference evidence="4 5" key="1">
    <citation type="submission" date="2019-06" db="EMBL/GenBank/DDBJ databases">
        <title>Genomics analysis of Aphanomyces spp. identifies a new class of oomycete effector associated with host adaptation.</title>
        <authorList>
            <person name="Gaulin E."/>
        </authorList>
    </citation>
    <scope>NUCLEOTIDE SEQUENCE [LARGE SCALE GENOMIC DNA]</scope>
    <source>
        <strain evidence="4 5">E</strain>
    </source>
</reference>
<keyword evidence="2" id="KW-0812">Transmembrane</keyword>
<dbReference type="GO" id="GO:0008250">
    <property type="term" value="C:oligosaccharyltransferase complex"/>
    <property type="evidence" value="ECO:0007669"/>
    <property type="project" value="TreeGrafter"/>
</dbReference>
<feature type="non-terminal residue" evidence="4">
    <location>
        <position position="1"/>
    </location>
</feature>
<evidence type="ECO:0000256" key="1">
    <source>
        <dbReference type="SAM" id="MobiDB-lite"/>
    </source>
</evidence>
<dbReference type="AlphaFoldDB" id="A0A6A5A8A3"/>
<feature type="region of interest" description="Disordered" evidence="1">
    <location>
        <begin position="80"/>
        <end position="99"/>
    </location>
</feature>
<evidence type="ECO:0000313" key="4">
    <source>
        <dbReference type="EMBL" id="KAF0728334.1"/>
    </source>
</evidence>
<evidence type="ECO:0000313" key="5">
    <source>
        <dbReference type="Proteomes" id="UP000469452"/>
    </source>
</evidence>
<proteinExistence type="predicted"/>
<dbReference type="VEuPathDB" id="FungiDB:H257_02574"/>
<gene>
    <name evidence="4" type="ORF">AaE_009451</name>
</gene>
<dbReference type="UniPathway" id="UPA00378"/>
<dbReference type="PANTHER" id="PTHR10830">
    <property type="entry name" value="DOLICHYL-DIPHOSPHOOLIGOSACCHARIDE--PROTEIN GLYCOSYLTRANSFERASE 48 KDA SUBUNIT"/>
    <property type="match status" value="1"/>
</dbReference>
<dbReference type="InterPro" id="IPR055459">
    <property type="entry name" value="OST48_MD"/>
</dbReference>
<feature type="transmembrane region" description="Helical" evidence="2">
    <location>
        <begin position="50"/>
        <end position="70"/>
    </location>
</feature>
<dbReference type="GO" id="GO:0018279">
    <property type="term" value="P:protein N-linked glycosylation via asparagine"/>
    <property type="evidence" value="ECO:0007669"/>
    <property type="project" value="InterPro"/>
</dbReference>
<protein>
    <recommendedName>
        <fullName evidence="3">OST48 middle domain-containing protein</fullName>
    </recommendedName>
</protein>
<dbReference type="PANTHER" id="PTHR10830:SF0">
    <property type="entry name" value="DOLICHYL-DIPHOSPHOOLIGOSACCHARIDE--PROTEIN GLYCOSYLTRANSFERASE 48 KDA SUBUNIT"/>
    <property type="match status" value="1"/>
</dbReference>
<keyword evidence="2" id="KW-0472">Membrane</keyword>
<feature type="domain" description="OST48 middle" evidence="3">
    <location>
        <begin position="1"/>
        <end position="70"/>
    </location>
</feature>
<comment type="caution">
    <text evidence="4">The sequence shown here is derived from an EMBL/GenBank/DDBJ whole genome shotgun (WGS) entry which is preliminary data.</text>
</comment>
<dbReference type="InterPro" id="IPR005013">
    <property type="entry name" value="DDOST_48_kDa_subunit"/>
</dbReference>
<sequence>FATPDVYGIFQFRVMYRRVGYSVLHWTTQVSVRPYKHDEYDRFLPTAYPYYASVFSMMTGVFVFSVLFLLDMVSDDADDLGPRTTAPPAQHPAPRYPLHTTPKQQHMLRARRLDADFLNPERTLHFAHQVDTVVVDTGGSHTQKQSTTRLEHEIQRLIDHAPSLDSFELESVDRQDIMRHLPPPNTTGRYDASQLVPVDAPVPVKPRQVRKQVSEAWKKAHAVAPSIELHPEVNYDLESCIVTPLVATDDPFFLLGPSAPTISNDPPRYLKESVVYFSST</sequence>
<keyword evidence="2" id="KW-1133">Transmembrane helix</keyword>
<organism evidence="4 5">
    <name type="scientific">Aphanomyces astaci</name>
    <name type="common">Crayfish plague agent</name>
    <dbReference type="NCBI Taxonomy" id="112090"/>
    <lineage>
        <taxon>Eukaryota</taxon>
        <taxon>Sar</taxon>
        <taxon>Stramenopiles</taxon>
        <taxon>Oomycota</taxon>
        <taxon>Saprolegniomycetes</taxon>
        <taxon>Saprolegniales</taxon>
        <taxon>Verrucalvaceae</taxon>
        <taxon>Aphanomyces</taxon>
    </lineage>
</organism>
<accession>A0A6A5A8A3</accession>
<name>A0A6A5A8A3_APHAT</name>
<dbReference type="Proteomes" id="UP000469452">
    <property type="component" value="Unassembled WGS sequence"/>
</dbReference>
<evidence type="ECO:0000259" key="3">
    <source>
        <dbReference type="Pfam" id="PF23358"/>
    </source>
</evidence>
<dbReference type="EMBL" id="VJMI01015426">
    <property type="protein sequence ID" value="KAF0728334.1"/>
    <property type="molecule type" value="Genomic_DNA"/>
</dbReference>
<evidence type="ECO:0000256" key="2">
    <source>
        <dbReference type="SAM" id="Phobius"/>
    </source>
</evidence>
<dbReference type="Pfam" id="PF23358">
    <property type="entry name" value="OST48_MD"/>
    <property type="match status" value="1"/>
</dbReference>